<comment type="caution">
    <text evidence="3">The sequence shown here is derived from an EMBL/GenBank/DDBJ whole genome shotgun (WGS) entry which is preliminary data.</text>
</comment>
<dbReference type="Proteomes" id="UP001274896">
    <property type="component" value="Unassembled WGS sequence"/>
</dbReference>
<evidence type="ECO:0000313" key="3">
    <source>
        <dbReference type="EMBL" id="KAK3545239.1"/>
    </source>
</evidence>
<dbReference type="EMBL" id="JAUCMX010000005">
    <property type="protein sequence ID" value="KAK3545239.1"/>
    <property type="molecule type" value="Genomic_DNA"/>
</dbReference>
<gene>
    <name evidence="3" type="ORF">QTP70_002189</name>
</gene>
<dbReference type="InterPro" id="IPR003877">
    <property type="entry name" value="SPRY_dom"/>
</dbReference>
<dbReference type="SUPFAM" id="SSF49899">
    <property type="entry name" value="Concanavalin A-like lectins/glucanases"/>
    <property type="match status" value="1"/>
</dbReference>
<keyword evidence="4" id="KW-1185">Reference proteome</keyword>
<evidence type="ECO:0000259" key="2">
    <source>
        <dbReference type="Pfam" id="PF00622"/>
    </source>
</evidence>
<evidence type="ECO:0000313" key="4">
    <source>
        <dbReference type="Proteomes" id="UP001274896"/>
    </source>
</evidence>
<feature type="compositionally biased region" description="Polar residues" evidence="1">
    <location>
        <begin position="12"/>
        <end position="21"/>
    </location>
</feature>
<dbReference type="InterPro" id="IPR043136">
    <property type="entry name" value="B30.2/SPRY_sf"/>
</dbReference>
<dbReference type="AlphaFoldDB" id="A0AAE0V8F4"/>
<dbReference type="Gene3D" id="2.60.120.920">
    <property type="match status" value="1"/>
</dbReference>
<accession>A0AAE0V8F4</accession>
<proteinExistence type="predicted"/>
<evidence type="ECO:0000256" key="1">
    <source>
        <dbReference type="SAM" id="MobiDB-lite"/>
    </source>
</evidence>
<protein>
    <recommendedName>
        <fullName evidence="2">SPRY domain-containing protein</fullName>
    </recommendedName>
</protein>
<dbReference type="InterPro" id="IPR013320">
    <property type="entry name" value="ConA-like_dom_sf"/>
</dbReference>
<feature type="compositionally biased region" description="Polar residues" evidence="1">
    <location>
        <begin position="50"/>
        <end position="61"/>
    </location>
</feature>
<feature type="compositionally biased region" description="Basic and acidic residues" evidence="1">
    <location>
        <begin position="97"/>
        <end position="107"/>
    </location>
</feature>
<feature type="domain" description="SPRY" evidence="2">
    <location>
        <begin position="131"/>
        <end position="194"/>
    </location>
</feature>
<feature type="compositionally biased region" description="Acidic residues" evidence="1">
    <location>
        <begin position="34"/>
        <end position="43"/>
    </location>
</feature>
<dbReference type="Pfam" id="PF00622">
    <property type="entry name" value="SPRY"/>
    <property type="match status" value="1"/>
</dbReference>
<name>A0AAE0V8F4_9TELE</name>
<reference evidence="3" key="1">
    <citation type="submission" date="2023-06" db="EMBL/GenBank/DDBJ databases">
        <title>Male Hemibagrus guttatus genome.</title>
        <authorList>
            <person name="Bian C."/>
        </authorList>
    </citation>
    <scope>NUCLEOTIDE SEQUENCE</scope>
    <source>
        <strain evidence="3">Male_cb2023</strain>
        <tissue evidence="3">Muscle</tissue>
    </source>
</reference>
<organism evidence="3 4">
    <name type="scientific">Hemibagrus guttatus</name>
    <dbReference type="NCBI Taxonomy" id="175788"/>
    <lineage>
        <taxon>Eukaryota</taxon>
        <taxon>Metazoa</taxon>
        <taxon>Chordata</taxon>
        <taxon>Craniata</taxon>
        <taxon>Vertebrata</taxon>
        <taxon>Euteleostomi</taxon>
        <taxon>Actinopterygii</taxon>
        <taxon>Neopterygii</taxon>
        <taxon>Teleostei</taxon>
        <taxon>Ostariophysi</taxon>
        <taxon>Siluriformes</taxon>
        <taxon>Bagridae</taxon>
        <taxon>Hemibagrus</taxon>
    </lineage>
</organism>
<feature type="region of interest" description="Disordered" evidence="1">
    <location>
        <begin position="1"/>
        <end position="148"/>
    </location>
</feature>
<sequence length="203" mass="22863">MLLPCNFLPVDNSCQEKSQTQSKRKRDTHQVDMGNEEDSEDDNDWRSLTARPTKQLAESTSQLRLEEDELQLRGMGEELDQELDDEQAMPTVETCEEGNRSSEKVADVLEDENETAEGGGQETSSDEADDGSPAVSHLPQRKNENQYSAFADPSVPLTLREKVEVVGGFVDYEEGLVSFYDVKSRYHIYSFTVIQVKWSGNTT</sequence>
<feature type="compositionally biased region" description="Acidic residues" evidence="1">
    <location>
        <begin position="77"/>
        <end position="87"/>
    </location>
</feature>